<keyword evidence="2" id="KW-0479">Metal-binding</keyword>
<feature type="region of interest" description="Disordered" evidence="5">
    <location>
        <begin position="138"/>
        <end position="175"/>
    </location>
</feature>
<name>A0A084ATM3_STACB</name>
<comment type="similarity">
    <text evidence="4">Belongs to the eukaryotic/archaeal RNase P protein component 4 family.</text>
</comment>
<evidence type="ECO:0000313" key="6">
    <source>
        <dbReference type="EMBL" id="KEY68652.1"/>
    </source>
</evidence>
<evidence type="ECO:0000256" key="1">
    <source>
        <dbReference type="ARBA" id="ARBA00022694"/>
    </source>
</evidence>
<dbReference type="PANTHER" id="PTHR14742:SF0">
    <property type="entry name" value="RIBONUCLEASE P PROTEIN SUBUNIT P21"/>
    <property type="match status" value="1"/>
</dbReference>
<feature type="region of interest" description="Disordered" evidence="5">
    <location>
        <begin position="34"/>
        <end position="59"/>
    </location>
</feature>
<evidence type="ECO:0000256" key="4">
    <source>
        <dbReference type="ARBA" id="ARBA00038402"/>
    </source>
</evidence>
<evidence type="ECO:0000256" key="5">
    <source>
        <dbReference type="SAM" id="MobiDB-lite"/>
    </source>
</evidence>
<evidence type="ECO:0000256" key="2">
    <source>
        <dbReference type="ARBA" id="ARBA00022723"/>
    </source>
</evidence>
<dbReference type="InterPro" id="IPR007175">
    <property type="entry name" value="Rpr2/Snm1/Rpp21"/>
</dbReference>
<sequence>MGKARTAHTIQGRHIYARASYLYQAANYLASRAHTEQRDDNQTAGGDGSPREHGQVSTQQKLLSNLSRQAISDMRAVTLKAQIRQSPSIKKTVCRYCDTLLVEGSTSLSFVENQSKGGKKPWADVLVVQCKTCGKAKRYPVSAPRQPRRPLRVKQLPAQEVGETIENIEPPSATS</sequence>
<dbReference type="GO" id="GO:0005655">
    <property type="term" value="C:nucleolar ribonuclease P complex"/>
    <property type="evidence" value="ECO:0007669"/>
    <property type="project" value="TreeGrafter"/>
</dbReference>
<dbReference type="Pfam" id="PF04032">
    <property type="entry name" value="Rpr2"/>
    <property type="match status" value="1"/>
</dbReference>
<reference evidence="6 7" key="1">
    <citation type="journal article" date="2014" name="BMC Genomics">
        <title>Comparative genome sequencing reveals chemotype-specific gene clusters in the toxigenic black mold Stachybotrys.</title>
        <authorList>
            <person name="Semeiks J."/>
            <person name="Borek D."/>
            <person name="Otwinowski Z."/>
            <person name="Grishin N.V."/>
        </authorList>
    </citation>
    <scope>NUCLEOTIDE SEQUENCE [LARGE SCALE GENOMIC DNA]</scope>
    <source>
        <strain evidence="7">CBS 109288 / IBT 7711</strain>
    </source>
</reference>
<dbReference type="OrthoDB" id="128536at2759"/>
<keyword evidence="1" id="KW-0819">tRNA processing</keyword>
<dbReference type="AlphaFoldDB" id="A0A084ATM3"/>
<gene>
    <name evidence="6" type="ORF">S7711_00531</name>
</gene>
<dbReference type="HOGENOM" id="CLU_079140_1_1_1"/>
<organism evidence="6 7">
    <name type="scientific">Stachybotrys chartarum (strain CBS 109288 / IBT 7711)</name>
    <name type="common">Toxic black mold</name>
    <name type="synonym">Stilbospora chartarum</name>
    <dbReference type="NCBI Taxonomy" id="1280523"/>
    <lineage>
        <taxon>Eukaryota</taxon>
        <taxon>Fungi</taxon>
        <taxon>Dikarya</taxon>
        <taxon>Ascomycota</taxon>
        <taxon>Pezizomycotina</taxon>
        <taxon>Sordariomycetes</taxon>
        <taxon>Hypocreomycetidae</taxon>
        <taxon>Hypocreales</taxon>
        <taxon>Stachybotryaceae</taxon>
        <taxon>Stachybotrys</taxon>
    </lineage>
</organism>
<evidence type="ECO:0000313" key="7">
    <source>
        <dbReference type="Proteomes" id="UP000028045"/>
    </source>
</evidence>
<dbReference type="EMBL" id="KL648566">
    <property type="protein sequence ID" value="KEY68652.1"/>
    <property type="molecule type" value="Genomic_DNA"/>
</dbReference>
<dbReference type="GO" id="GO:0046872">
    <property type="term" value="F:metal ion binding"/>
    <property type="evidence" value="ECO:0007669"/>
    <property type="project" value="UniProtKB-KW"/>
</dbReference>
<dbReference type="Proteomes" id="UP000028045">
    <property type="component" value="Unassembled WGS sequence"/>
</dbReference>
<evidence type="ECO:0000256" key="3">
    <source>
        <dbReference type="ARBA" id="ARBA00022833"/>
    </source>
</evidence>
<protein>
    <submittedName>
        <fullName evidence="6">Uncharacterized protein</fullName>
    </submittedName>
</protein>
<keyword evidence="7" id="KW-1185">Reference proteome</keyword>
<keyword evidence="3" id="KW-0862">Zinc</keyword>
<dbReference type="PANTHER" id="PTHR14742">
    <property type="entry name" value="RIBONUCLEASE P SUBUNIT P21"/>
    <property type="match status" value="1"/>
</dbReference>
<accession>A0A084ATM3</accession>
<dbReference type="GO" id="GO:0008033">
    <property type="term" value="P:tRNA processing"/>
    <property type="evidence" value="ECO:0007669"/>
    <property type="project" value="UniProtKB-KW"/>
</dbReference>
<dbReference type="Gene3D" id="6.20.50.20">
    <property type="match status" value="1"/>
</dbReference>
<proteinExistence type="inferred from homology"/>